<evidence type="ECO:0000313" key="2">
    <source>
        <dbReference type="Proteomes" id="UP001320899"/>
    </source>
</evidence>
<proteinExistence type="predicted"/>
<dbReference type="Proteomes" id="UP001320899">
    <property type="component" value="Unassembled WGS sequence"/>
</dbReference>
<protein>
    <submittedName>
        <fullName evidence="1">Uncharacterized protein</fullName>
    </submittedName>
</protein>
<reference evidence="1 2" key="1">
    <citation type="submission" date="2022-10" db="EMBL/GenBank/DDBJ databases">
        <title>Ruegeria sp. nov., isolated from ocean surface sediments.</title>
        <authorList>
            <person name="He W."/>
            <person name="Xue H.-P."/>
            <person name="Zhang D.-F."/>
        </authorList>
    </citation>
    <scope>NUCLEOTIDE SEQUENCE [LARGE SCALE GENOMIC DNA]</scope>
    <source>
        <strain evidence="1 2">XHP0148</strain>
    </source>
</reference>
<evidence type="ECO:0000313" key="1">
    <source>
        <dbReference type="EMBL" id="MCV2888132.1"/>
    </source>
</evidence>
<organism evidence="1 2">
    <name type="scientific">Ruegeria aquimaris</name>
    <dbReference type="NCBI Taxonomy" id="2984333"/>
    <lineage>
        <taxon>Bacteria</taxon>
        <taxon>Pseudomonadati</taxon>
        <taxon>Pseudomonadota</taxon>
        <taxon>Alphaproteobacteria</taxon>
        <taxon>Rhodobacterales</taxon>
        <taxon>Roseobacteraceae</taxon>
        <taxon>Ruegeria</taxon>
    </lineage>
</organism>
<sequence>MILHTDTALLKHRPAHLHPLSQEERAAARLVARRRILTSGLVNRLSRFFTFWHGMKVS</sequence>
<dbReference type="EMBL" id="JAOWLB010000004">
    <property type="protein sequence ID" value="MCV2888132.1"/>
    <property type="molecule type" value="Genomic_DNA"/>
</dbReference>
<name>A0ABT3AHH9_9RHOB</name>
<accession>A0ABT3AHH9</accession>
<keyword evidence="2" id="KW-1185">Reference proteome</keyword>
<gene>
    <name evidence="1" type="ORF">OE747_07250</name>
</gene>
<dbReference type="RefSeq" id="WP_263827939.1">
    <property type="nucleotide sequence ID" value="NZ_JAOWLB010000004.1"/>
</dbReference>
<comment type="caution">
    <text evidence="1">The sequence shown here is derived from an EMBL/GenBank/DDBJ whole genome shotgun (WGS) entry which is preliminary data.</text>
</comment>